<dbReference type="PANTHER" id="PTHR44227">
    <property type="match status" value="1"/>
</dbReference>
<dbReference type="EMBL" id="LO018304">
    <property type="protein sequence ID" value="CUM61374.1"/>
    <property type="molecule type" value="Genomic_DNA"/>
</dbReference>
<dbReference type="AlphaFoldDB" id="A0A1J1JIQ2"/>
<dbReference type="InterPro" id="IPR052346">
    <property type="entry name" value="O-mannosyl-transferase_TMTC"/>
</dbReference>
<accession>A0A1J1JIQ2</accession>
<dbReference type="PANTHER" id="PTHR44227:SF3">
    <property type="entry name" value="PROTEIN O-MANNOSYL-TRANSFERASE TMTC4"/>
    <property type="match status" value="1"/>
</dbReference>
<name>A0A1J1JIQ2_PLAAG</name>
<proteinExistence type="predicted"/>
<reference evidence="1" key="1">
    <citation type="submission" date="2015-09" db="EMBL/GenBank/DDBJ databases">
        <authorList>
            <person name="Jackson K.R."/>
            <person name="Lunt B.L."/>
            <person name="Fisher J.N.B."/>
            <person name="Gardner A.V."/>
            <person name="Bailey M.E."/>
            <person name="Deus L.M."/>
            <person name="Earl A.S."/>
            <person name="Gibby P.D."/>
            <person name="Hartmann K.A."/>
            <person name="Liu J.E."/>
            <person name="Manci A.M."/>
            <person name="Nielsen D.A."/>
            <person name="Solomon M.B."/>
            <person name="Breakwell D.P."/>
            <person name="Burnett S.H."/>
            <person name="Grose J.H."/>
        </authorList>
    </citation>
    <scope>NUCLEOTIDE SEQUENCE</scope>
    <source>
        <strain evidence="1">7805</strain>
    </source>
</reference>
<protein>
    <submittedName>
        <fullName evidence="1">Putative Membrane protein</fullName>
    </submittedName>
</protein>
<dbReference type="RefSeq" id="WP_235751192.1">
    <property type="nucleotide sequence ID" value="NZ_JBMLSA010000045.1"/>
</dbReference>
<evidence type="ECO:0000313" key="1">
    <source>
        <dbReference type="EMBL" id="CUM61374.1"/>
    </source>
</evidence>
<gene>
    <name evidence="1" type="ORF">PLAM_3408</name>
</gene>
<organism evidence="1">
    <name type="scientific">Planktothrix agardhii</name>
    <name type="common">Oscillatoria agardhii</name>
    <dbReference type="NCBI Taxonomy" id="1160"/>
    <lineage>
        <taxon>Bacteria</taxon>
        <taxon>Bacillati</taxon>
        <taxon>Cyanobacteriota</taxon>
        <taxon>Cyanophyceae</taxon>
        <taxon>Oscillatoriophycideae</taxon>
        <taxon>Oscillatoriales</taxon>
        <taxon>Microcoleaceae</taxon>
        <taxon>Planktothrix</taxon>
    </lineage>
</organism>
<sequence length="584" mass="66350">MKIKSFPKISFYSIILIGIIALTGFIAYANILNSFFLSDDFVLIALLSKLGPFGLWFNQQHGKSLFFRPLLGIISFLDYKIWGLNPFGYHLTNFGFHLANSFLVGSIAFLFSLNLRLDLKLKRFIPYFAGFIFLLLPSHSEAVSWISARTDVIATFFALLSFSIYLIPINYPNLTPSSSPPYQPGTKTPSNSPHYQGGVRGGKTLISLTAFLAALLCKESIVSFPGLIIAYELYQYSQTKSRNIKKPLINCLLYIAVLGFYFIWRYLKLGTLVGGYGEGIHLKFNPIQILYNLIIYPSRSFLSAQFNSSLTFWIINFIGLVLISIFAVIVSYYRHQFQSNIPQTLLLIIVGFWICVLPAINVSVSPFDSQGERYLYWASSFTSIYIALIFTILVSHFQLCLILSSILLVSLGLSLNTVNQNWKFAGEISESLLSSLQKMPIESPIITTIPDNFRGAYLYRTGLIQGLYLFDLNNRFNVQFEQKSTDKPFETVRFYSNNILLVMMNTLREPSDKIIVNSPQPNQYQFQLSNPQTLFFPTPKNTLVTKDYQVSDVQPQSYTLTLNNPNRFQDLLLYSSGEFVKLSD</sequence>